<dbReference type="InterPro" id="IPR006311">
    <property type="entry name" value="TAT_signal"/>
</dbReference>
<dbReference type="Proteomes" id="UP000437065">
    <property type="component" value="Unassembled WGS sequence"/>
</dbReference>
<comment type="caution">
    <text evidence="2">The sequence shown here is derived from an EMBL/GenBank/DDBJ whole genome shotgun (WGS) entry which is preliminary data.</text>
</comment>
<organism evidence="2 3">
    <name type="scientific">Halobaculum saliterrae</name>
    <dbReference type="NCBI Taxonomy" id="2073113"/>
    <lineage>
        <taxon>Archaea</taxon>
        <taxon>Methanobacteriati</taxon>
        <taxon>Methanobacteriota</taxon>
        <taxon>Stenosarchaea group</taxon>
        <taxon>Halobacteria</taxon>
        <taxon>Halobacteriales</taxon>
        <taxon>Haloferacaceae</taxon>
        <taxon>Halobaculum</taxon>
    </lineage>
</organism>
<dbReference type="AlphaFoldDB" id="A0A6B0SP19"/>
<dbReference type="Pfam" id="PF16868">
    <property type="entry name" value="NMT1_3"/>
    <property type="match status" value="1"/>
</dbReference>
<sequence length="349" mass="35696">MPSEETRRTFMRTTGIAGVGGITALAGCGGNGGGNESGDTEADGDGGGNGDTETPTEDDSDGGGTSGRLSWHAGGTGGTYYPLSNEIKTIVEANTDFSLNVQSTGASVENVGSLASGSADFALIQNDIAYFAKNGTGIDVFQDNAIEDLRGVATLYPETITIVTLQGNGIETLSDLSGATINTGDLGSGTQVNANQILESVGITDYTEQNAGFAQASEQLANGDIDAAFVVGGWPVGAIEDLANTNDVQFVPIDGENRQAVKDDASWFADDTIPGGTYSGVDEDVQTVAVQAMIATHTGVEAGTVEAVTAAIFDNLDELSIKTDFITVDSAQDGMSIELHEGAAAYFDA</sequence>
<evidence type="ECO:0000313" key="2">
    <source>
        <dbReference type="EMBL" id="MXR40668.1"/>
    </source>
</evidence>
<dbReference type="Gene3D" id="3.40.190.10">
    <property type="entry name" value="Periplasmic binding protein-like II"/>
    <property type="match status" value="2"/>
</dbReference>
<gene>
    <name evidence="2" type="ORF">GRX01_04820</name>
</gene>
<evidence type="ECO:0000313" key="3">
    <source>
        <dbReference type="Proteomes" id="UP000437065"/>
    </source>
</evidence>
<keyword evidence="3" id="KW-1185">Reference proteome</keyword>
<name>A0A6B0SP19_9EURY</name>
<dbReference type="EMBL" id="WUUS01000002">
    <property type="protein sequence ID" value="MXR40668.1"/>
    <property type="molecule type" value="Genomic_DNA"/>
</dbReference>
<dbReference type="InterPro" id="IPR011852">
    <property type="entry name" value="TRAP_TAXI"/>
</dbReference>
<dbReference type="PROSITE" id="PS51318">
    <property type="entry name" value="TAT"/>
    <property type="match status" value="1"/>
</dbReference>
<dbReference type="SUPFAM" id="SSF53850">
    <property type="entry name" value="Periplasmic binding protein-like II"/>
    <property type="match status" value="1"/>
</dbReference>
<dbReference type="PROSITE" id="PS51257">
    <property type="entry name" value="PROKAR_LIPOPROTEIN"/>
    <property type="match status" value="1"/>
</dbReference>
<dbReference type="CDD" id="cd13567">
    <property type="entry name" value="PBP2_TtGluBP"/>
    <property type="match status" value="1"/>
</dbReference>
<dbReference type="PANTHER" id="PTHR42941">
    <property type="entry name" value="SLL1037 PROTEIN"/>
    <property type="match status" value="1"/>
</dbReference>
<dbReference type="NCBIfam" id="TIGR02122">
    <property type="entry name" value="TRAP_TAXI"/>
    <property type="match status" value="1"/>
</dbReference>
<dbReference type="OrthoDB" id="27995at2157"/>
<reference evidence="2 3" key="1">
    <citation type="submission" date="2019-12" db="EMBL/GenBank/DDBJ databases">
        <title>Isolation and characterization of three novel carbon monoxide-oxidizing members of Halobacteria from salione crusts and soils.</title>
        <authorList>
            <person name="Myers M.R."/>
            <person name="King G.M."/>
        </authorList>
    </citation>
    <scope>NUCLEOTIDE SEQUENCE [LARGE SCALE GENOMIC DNA]</scope>
    <source>
        <strain evidence="2 3">WSA2</strain>
    </source>
</reference>
<evidence type="ECO:0000256" key="1">
    <source>
        <dbReference type="SAM" id="MobiDB-lite"/>
    </source>
</evidence>
<protein>
    <submittedName>
        <fullName evidence="2">TAXI family TRAP transporter solute-binding subunit</fullName>
    </submittedName>
</protein>
<feature type="region of interest" description="Disordered" evidence="1">
    <location>
        <begin position="25"/>
        <end position="75"/>
    </location>
</feature>
<dbReference type="PANTHER" id="PTHR42941:SF1">
    <property type="entry name" value="SLL1037 PROTEIN"/>
    <property type="match status" value="1"/>
</dbReference>
<feature type="compositionally biased region" description="Gly residues" evidence="1">
    <location>
        <begin position="25"/>
        <end position="36"/>
    </location>
</feature>
<proteinExistence type="predicted"/>
<dbReference type="RefSeq" id="WP_159663939.1">
    <property type="nucleotide sequence ID" value="NZ_WUUS01000002.1"/>
</dbReference>
<accession>A0A6B0SP19</accession>